<gene>
    <name evidence="1" type="ORF">M8C21_019196</name>
</gene>
<evidence type="ECO:0000313" key="2">
    <source>
        <dbReference type="Proteomes" id="UP001206925"/>
    </source>
</evidence>
<organism evidence="1 2">
    <name type="scientific">Ambrosia artemisiifolia</name>
    <name type="common">Common ragweed</name>
    <dbReference type="NCBI Taxonomy" id="4212"/>
    <lineage>
        <taxon>Eukaryota</taxon>
        <taxon>Viridiplantae</taxon>
        <taxon>Streptophyta</taxon>
        <taxon>Embryophyta</taxon>
        <taxon>Tracheophyta</taxon>
        <taxon>Spermatophyta</taxon>
        <taxon>Magnoliopsida</taxon>
        <taxon>eudicotyledons</taxon>
        <taxon>Gunneridae</taxon>
        <taxon>Pentapetalae</taxon>
        <taxon>asterids</taxon>
        <taxon>campanulids</taxon>
        <taxon>Asterales</taxon>
        <taxon>Asteraceae</taxon>
        <taxon>Asteroideae</taxon>
        <taxon>Heliantheae alliance</taxon>
        <taxon>Heliantheae</taxon>
        <taxon>Ambrosia</taxon>
    </lineage>
</organism>
<keyword evidence="2" id="KW-1185">Reference proteome</keyword>
<dbReference type="AlphaFoldDB" id="A0AAD5GVU8"/>
<comment type="caution">
    <text evidence="1">The sequence shown here is derived from an EMBL/GenBank/DDBJ whole genome shotgun (WGS) entry which is preliminary data.</text>
</comment>
<dbReference type="PANTHER" id="PTHR45778">
    <property type="entry name" value="PURPLE ACID PHOSPHATASE-RELATED"/>
    <property type="match status" value="1"/>
</dbReference>
<sequence length="287" mass="31792">VVVVLADGDGWVGRSSDHNPPTFNRTSEQRRGTWVGGVFGGLIGFEGGSIAGGGGDWWIHKLRFSFRAYFAYVTWDQFGDGFGSGGAKCKSGSHQIFKDSANSRVEDLQLLFMDLQCARKETRNADVAVYEEQLNQMLKEWKNELNQPSPTSFLQQAFETSGLAAPKPDPDGQKAGEYAAFHEDFAVTQTSHKQGLQLVDQCKGSASGTDCGMFRFCIADTEHDWREGTKQYKFIEECFATVDRQKQPWLIFLAHCVLGYSSTSYSAVDGTFGEPMGREPSRTMAKV</sequence>
<name>A0AAD5GVU8_AMBAR</name>
<proteinExistence type="predicted"/>
<dbReference type="PANTHER" id="PTHR45778:SF45">
    <property type="entry name" value="PURPLE ACID PHOSPHATASE"/>
    <property type="match status" value="1"/>
</dbReference>
<dbReference type="EMBL" id="JAMZMK010000140">
    <property type="protein sequence ID" value="KAI7757285.1"/>
    <property type="molecule type" value="Genomic_DNA"/>
</dbReference>
<dbReference type="Proteomes" id="UP001206925">
    <property type="component" value="Unassembled WGS sequence"/>
</dbReference>
<reference evidence="1" key="1">
    <citation type="submission" date="2022-06" db="EMBL/GenBank/DDBJ databases">
        <title>Uncovering the hologenomic basis of an extraordinary plant invasion.</title>
        <authorList>
            <person name="Bieker V.C."/>
            <person name="Martin M.D."/>
            <person name="Gilbert T."/>
            <person name="Hodgins K."/>
            <person name="Battlay P."/>
            <person name="Petersen B."/>
            <person name="Wilson J."/>
        </authorList>
    </citation>
    <scope>NUCLEOTIDE SEQUENCE</scope>
    <source>
        <strain evidence="1">AA19_3_7</strain>
        <tissue evidence="1">Leaf</tissue>
    </source>
</reference>
<dbReference type="InterPro" id="IPR029052">
    <property type="entry name" value="Metallo-depent_PP-like"/>
</dbReference>
<feature type="non-terminal residue" evidence="1">
    <location>
        <position position="1"/>
    </location>
</feature>
<dbReference type="Gene3D" id="3.60.21.10">
    <property type="match status" value="1"/>
</dbReference>
<evidence type="ECO:0000313" key="1">
    <source>
        <dbReference type="EMBL" id="KAI7757285.1"/>
    </source>
</evidence>
<protein>
    <submittedName>
        <fullName evidence="1">Uncharacterized protein</fullName>
    </submittedName>
</protein>
<accession>A0AAD5GVU8</accession>